<evidence type="ECO:0000313" key="1">
    <source>
        <dbReference type="EMBL" id="GAF81217.1"/>
    </source>
</evidence>
<reference evidence="1" key="1">
    <citation type="journal article" date="2014" name="Front. Microbiol.">
        <title>High frequency of phylogenetically diverse reductive dehalogenase-homologous genes in deep subseafloor sedimentary metagenomes.</title>
        <authorList>
            <person name="Kawai M."/>
            <person name="Futagami T."/>
            <person name="Toyoda A."/>
            <person name="Takaki Y."/>
            <person name="Nishi S."/>
            <person name="Hori S."/>
            <person name="Arai W."/>
            <person name="Tsubouchi T."/>
            <person name="Morono Y."/>
            <person name="Uchiyama I."/>
            <person name="Ito T."/>
            <person name="Fujiyama A."/>
            <person name="Inagaki F."/>
            <person name="Takami H."/>
        </authorList>
    </citation>
    <scope>NUCLEOTIDE SEQUENCE</scope>
    <source>
        <strain evidence="1">Expedition CK06-06</strain>
    </source>
</reference>
<sequence>MTPTRREFIKSAGIVIGSLVMARCVPIGGGDDTSRGRLRTCWLRLDWLAQEAQDWDDYERGEGALDQLIS</sequence>
<protein>
    <recommendedName>
        <fullName evidence="2">Twin-arginine translocation signal domain-containing protein</fullName>
    </recommendedName>
</protein>
<proteinExistence type="predicted"/>
<gene>
    <name evidence="1" type="ORF">S01H1_09058</name>
</gene>
<name>X0SZ48_9ZZZZ</name>
<feature type="non-terminal residue" evidence="1">
    <location>
        <position position="70"/>
    </location>
</feature>
<dbReference type="AlphaFoldDB" id="X0SZ48"/>
<comment type="caution">
    <text evidence="1">The sequence shown here is derived from an EMBL/GenBank/DDBJ whole genome shotgun (WGS) entry which is preliminary data.</text>
</comment>
<evidence type="ECO:0008006" key="2">
    <source>
        <dbReference type="Google" id="ProtNLM"/>
    </source>
</evidence>
<accession>X0SZ48</accession>
<dbReference type="EMBL" id="BARS01004632">
    <property type="protein sequence ID" value="GAF81217.1"/>
    <property type="molecule type" value="Genomic_DNA"/>
</dbReference>
<organism evidence="1">
    <name type="scientific">marine sediment metagenome</name>
    <dbReference type="NCBI Taxonomy" id="412755"/>
    <lineage>
        <taxon>unclassified sequences</taxon>
        <taxon>metagenomes</taxon>
        <taxon>ecological metagenomes</taxon>
    </lineage>
</organism>